<reference evidence="1 2" key="1">
    <citation type="submission" date="2021-08" db="EMBL/GenBank/DDBJ databases">
        <title>WGS assembly of Ceratopteris richardii.</title>
        <authorList>
            <person name="Marchant D.B."/>
            <person name="Chen G."/>
            <person name="Jenkins J."/>
            <person name="Shu S."/>
            <person name="Leebens-Mack J."/>
            <person name="Grimwood J."/>
            <person name="Schmutz J."/>
            <person name="Soltis P."/>
            <person name="Soltis D."/>
            <person name="Chen Z.-H."/>
        </authorList>
    </citation>
    <scope>NUCLEOTIDE SEQUENCE [LARGE SCALE GENOMIC DNA]</scope>
    <source>
        <strain evidence="1">Whitten #5841</strain>
        <tissue evidence="1">Leaf</tissue>
    </source>
</reference>
<accession>A0A8T2REG7</accession>
<proteinExistence type="predicted"/>
<comment type="caution">
    <text evidence="1">The sequence shown here is derived from an EMBL/GenBank/DDBJ whole genome shotgun (WGS) entry which is preliminary data.</text>
</comment>
<evidence type="ECO:0000313" key="1">
    <source>
        <dbReference type="EMBL" id="KAH7294856.1"/>
    </source>
</evidence>
<evidence type="ECO:0000313" key="2">
    <source>
        <dbReference type="Proteomes" id="UP000825935"/>
    </source>
</evidence>
<dbReference type="Proteomes" id="UP000825935">
    <property type="component" value="Chromosome 27"/>
</dbReference>
<protein>
    <submittedName>
        <fullName evidence="1">Uncharacterized protein</fullName>
    </submittedName>
</protein>
<dbReference type="EMBL" id="CM035432">
    <property type="protein sequence ID" value="KAH7294856.1"/>
    <property type="molecule type" value="Genomic_DNA"/>
</dbReference>
<dbReference type="AlphaFoldDB" id="A0A8T2REG7"/>
<name>A0A8T2REG7_CERRI</name>
<gene>
    <name evidence="1" type="ORF">KP509_27G022000</name>
</gene>
<organism evidence="1 2">
    <name type="scientific">Ceratopteris richardii</name>
    <name type="common">Triangle waterfern</name>
    <dbReference type="NCBI Taxonomy" id="49495"/>
    <lineage>
        <taxon>Eukaryota</taxon>
        <taxon>Viridiplantae</taxon>
        <taxon>Streptophyta</taxon>
        <taxon>Embryophyta</taxon>
        <taxon>Tracheophyta</taxon>
        <taxon>Polypodiopsida</taxon>
        <taxon>Polypodiidae</taxon>
        <taxon>Polypodiales</taxon>
        <taxon>Pteridineae</taxon>
        <taxon>Pteridaceae</taxon>
        <taxon>Parkerioideae</taxon>
        <taxon>Ceratopteris</taxon>
    </lineage>
</organism>
<sequence>MFSDAFQSIVKFVNIKAFLSILFNPITVRYTR</sequence>
<keyword evidence="2" id="KW-1185">Reference proteome</keyword>